<dbReference type="EMBL" id="CAADFP010000310">
    <property type="protein sequence ID" value="VFK34904.1"/>
    <property type="molecule type" value="Genomic_DNA"/>
</dbReference>
<evidence type="ECO:0000313" key="5">
    <source>
        <dbReference type="EMBL" id="VFK21539.1"/>
    </source>
</evidence>
<dbReference type="InterPro" id="IPR011042">
    <property type="entry name" value="6-blade_b-propeller_TolB-like"/>
</dbReference>
<dbReference type="PANTHER" id="PTHR10426:SF88">
    <property type="entry name" value="ADIPOCYTE PLASMA MEMBRANE-ASSOCIATED PROTEIN HEMOMUCIN-RELATED"/>
    <property type="match status" value="1"/>
</dbReference>
<dbReference type="GO" id="GO:0012505">
    <property type="term" value="C:endomembrane system"/>
    <property type="evidence" value="ECO:0007669"/>
    <property type="project" value="TreeGrafter"/>
</dbReference>
<dbReference type="GO" id="GO:0016787">
    <property type="term" value="F:hydrolase activity"/>
    <property type="evidence" value="ECO:0007669"/>
    <property type="project" value="TreeGrafter"/>
</dbReference>
<sequence>MKYIYGVLSLLMVGILTLLLIPSPIDSATYTPPPAPELAGTLLPNDALKKAELLAKGLLVGPEDVAVDEKGRIYGGTQDGKIVRILEDGAVETFAQTGGHPLGLHFDYQGNLIVCDAWKGLLSVDTQGAITTLATEADGLPFFLTNDLDIDAEGVIYFSDASHKFRQPEYKLDLLEARPYGRLMSYDPKTKETRVLLKNLYFANGVALSENEDFVLVNETYRYRIIRYWLKGKKAGAHALFADNLPGFPDGISSNRKGLFWLALPAPRNTMADTLHPMPFLKDLLAKLPKFLLPKPKPYGLVLALDEQGNIVRSLHDTDGAHVTKITSVQEHNGYLYLGNLDQDWVGRLKL</sequence>
<dbReference type="AlphaFoldDB" id="A0A450WX06"/>
<dbReference type="SUPFAM" id="SSF63829">
    <property type="entry name" value="Calcium-dependent phosphotriesterase"/>
    <property type="match status" value="1"/>
</dbReference>
<dbReference type="InterPro" id="IPR018119">
    <property type="entry name" value="Strictosidine_synth_cons-reg"/>
</dbReference>
<organism evidence="5">
    <name type="scientific">Candidatus Kentrum sp. LPFa</name>
    <dbReference type="NCBI Taxonomy" id="2126335"/>
    <lineage>
        <taxon>Bacteria</taxon>
        <taxon>Pseudomonadati</taxon>
        <taxon>Pseudomonadota</taxon>
        <taxon>Gammaproteobacteria</taxon>
        <taxon>Candidatus Kentrum</taxon>
    </lineage>
</organism>
<evidence type="ECO:0000256" key="2">
    <source>
        <dbReference type="ARBA" id="ARBA00022553"/>
    </source>
</evidence>
<evidence type="ECO:0000313" key="6">
    <source>
        <dbReference type="EMBL" id="VFK34904.1"/>
    </source>
</evidence>
<name>A0A450WX06_9GAMM</name>
<proteinExistence type="inferred from homology"/>
<dbReference type="PANTHER" id="PTHR10426">
    <property type="entry name" value="STRICTOSIDINE SYNTHASE-RELATED"/>
    <property type="match status" value="1"/>
</dbReference>
<evidence type="ECO:0000256" key="1">
    <source>
        <dbReference type="ARBA" id="ARBA00009191"/>
    </source>
</evidence>
<feature type="domain" description="Strictosidine synthase conserved region" evidence="4">
    <location>
        <begin position="146"/>
        <end position="232"/>
    </location>
</feature>
<dbReference type="EMBL" id="CAADFM010000307">
    <property type="protein sequence ID" value="VFK21539.1"/>
    <property type="molecule type" value="Genomic_DNA"/>
</dbReference>
<keyword evidence="3" id="KW-0325">Glycoprotein</keyword>
<dbReference type="Pfam" id="PF03088">
    <property type="entry name" value="Str_synth"/>
    <property type="match status" value="1"/>
</dbReference>
<comment type="similarity">
    <text evidence="1">Belongs to the strictosidine synthase family.</text>
</comment>
<dbReference type="Pfam" id="PF20067">
    <property type="entry name" value="SSL_N"/>
    <property type="match status" value="1"/>
</dbReference>
<keyword evidence="2" id="KW-0597">Phosphoprotein</keyword>
<gene>
    <name evidence="5" type="ORF">BECKLPF1236A_GA0070988_103075</name>
    <name evidence="6" type="ORF">BECKLPF1236C_GA0070990_103105</name>
</gene>
<reference evidence="5" key="1">
    <citation type="submission" date="2019-02" db="EMBL/GenBank/DDBJ databases">
        <authorList>
            <person name="Gruber-Vodicka R. H."/>
            <person name="Seah K. B. B."/>
        </authorList>
    </citation>
    <scope>NUCLEOTIDE SEQUENCE</scope>
    <source>
        <strain evidence="5">BECK_S312</strain>
        <strain evidence="6">BECK_S426</strain>
    </source>
</reference>
<dbReference type="Gene3D" id="2.120.10.30">
    <property type="entry name" value="TolB, C-terminal domain"/>
    <property type="match status" value="1"/>
</dbReference>
<evidence type="ECO:0000256" key="3">
    <source>
        <dbReference type="ARBA" id="ARBA00023180"/>
    </source>
</evidence>
<evidence type="ECO:0000259" key="4">
    <source>
        <dbReference type="Pfam" id="PF03088"/>
    </source>
</evidence>
<protein>
    <submittedName>
        <fullName evidence="5">Gluconolactonase</fullName>
    </submittedName>
</protein>
<accession>A0A450WX06</accession>
<dbReference type="FunFam" id="2.120.10.30:FF:000066">
    <property type="entry name" value="ABC transporter permease protein"/>
    <property type="match status" value="1"/>
</dbReference>